<dbReference type="Pfam" id="PF13400">
    <property type="entry name" value="Tad"/>
    <property type="match status" value="1"/>
</dbReference>
<dbReference type="GO" id="GO:0006508">
    <property type="term" value="P:proteolysis"/>
    <property type="evidence" value="ECO:0007669"/>
    <property type="project" value="InterPro"/>
</dbReference>
<dbReference type="CDD" id="cd14814">
    <property type="entry name" value="Peptidase_M15"/>
    <property type="match status" value="1"/>
</dbReference>
<gene>
    <name evidence="5" type="ORF">AVDCRST_MAG10-2024</name>
</gene>
<evidence type="ECO:0000313" key="5">
    <source>
        <dbReference type="EMBL" id="CAA9248121.1"/>
    </source>
</evidence>
<dbReference type="InterPro" id="IPR028087">
    <property type="entry name" value="Tad_N"/>
</dbReference>
<keyword evidence="2" id="KW-1133">Transmembrane helix</keyword>
<proteinExistence type="predicted"/>
<dbReference type="Pfam" id="PF02557">
    <property type="entry name" value="VanY"/>
    <property type="match status" value="1"/>
</dbReference>
<evidence type="ECO:0000256" key="2">
    <source>
        <dbReference type="SAM" id="Phobius"/>
    </source>
</evidence>
<accession>A0A6J4IDV8</accession>
<dbReference type="GO" id="GO:0008233">
    <property type="term" value="F:peptidase activity"/>
    <property type="evidence" value="ECO:0007669"/>
    <property type="project" value="InterPro"/>
</dbReference>
<keyword evidence="2" id="KW-0472">Membrane</keyword>
<dbReference type="InterPro" id="IPR003709">
    <property type="entry name" value="VanY-like_core_dom"/>
</dbReference>
<evidence type="ECO:0000256" key="1">
    <source>
        <dbReference type="SAM" id="MobiDB-lite"/>
    </source>
</evidence>
<keyword evidence="2" id="KW-0812">Transmembrane</keyword>
<evidence type="ECO:0000259" key="3">
    <source>
        <dbReference type="Pfam" id="PF02557"/>
    </source>
</evidence>
<reference evidence="5" key="1">
    <citation type="submission" date="2020-02" db="EMBL/GenBank/DDBJ databases">
        <authorList>
            <person name="Meier V. D."/>
        </authorList>
    </citation>
    <scope>NUCLEOTIDE SEQUENCE</scope>
    <source>
        <strain evidence="5">AVDCRST_MAG10</strain>
    </source>
</reference>
<protein>
    <submittedName>
        <fullName evidence="5">Uncharacterized protein</fullName>
    </submittedName>
</protein>
<dbReference type="Gene3D" id="3.30.1380.10">
    <property type="match status" value="1"/>
</dbReference>
<organism evidence="5">
    <name type="scientific">uncultured Acidimicrobiales bacterium</name>
    <dbReference type="NCBI Taxonomy" id="310071"/>
    <lineage>
        <taxon>Bacteria</taxon>
        <taxon>Bacillati</taxon>
        <taxon>Actinomycetota</taxon>
        <taxon>Acidimicrobiia</taxon>
        <taxon>Acidimicrobiales</taxon>
        <taxon>environmental samples</taxon>
    </lineage>
</organism>
<feature type="domain" description="Putative Flp pilus-assembly TadG-like N-terminal" evidence="4">
    <location>
        <begin position="10"/>
        <end position="57"/>
    </location>
</feature>
<name>A0A6J4IDV8_9ACTN</name>
<dbReference type="InterPro" id="IPR009045">
    <property type="entry name" value="Zn_M74/Hedgehog-like"/>
</dbReference>
<dbReference type="SUPFAM" id="SSF55166">
    <property type="entry name" value="Hedgehog/DD-peptidase"/>
    <property type="match status" value="1"/>
</dbReference>
<feature type="domain" description="D-alanyl-D-alanine carboxypeptidase-like core" evidence="3">
    <location>
        <begin position="125"/>
        <end position="181"/>
    </location>
</feature>
<feature type="region of interest" description="Disordered" evidence="1">
    <location>
        <begin position="88"/>
        <end position="119"/>
    </location>
</feature>
<sequence length="212" mass="21967">MHSRKHDQRGSTLPFMVLAIVLAGVIVVLLGRVGGAATSRAGARNAADAAALAGAAAGRSAADDLAKANGAELISYKETGNDTEVRVRIGQAEATGRARRTGDRDGQRQGGTGTTKGLAPAMRAALARAEQILGHPVPITSGYRSTEAQAALYANRAANPYPVAAPGSSMHERGLAIDVPADFVPRLLQIAPRTGLCQPFPADDPIHFEVCR</sequence>
<feature type="transmembrane region" description="Helical" evidence="2">
    <location>
        <begin position="12"/>
        <end position="31"/>
    </location>
</feature>
<dbReference type="EMBL" id="CADCTB010000129">
    <property type="protein sequence ID" value="CAA9248121.1"/>
    <property type="molecule type" value="Genomic_DNA"/>
</dbReference>
<evidence type="ECO:0000259" key="4">
    <source>
        <dbReference type="Pfam" id="PF13400"/>
    </source>
</evidence>
<dbReference type="AlphaFoldDB" id="A0A6J4IDV8"/>